<dbReference type="VEuPathDB" id="FungiDB:AB675_6877"/>
<organism evidence="7 8">
    <name type="scientific">Cyphellophora attinorum</name>
    <dbReference type="NCBI Taxonomy" id="1664694"/>
    <lineage>
        <taxon>Eukaryota</taxon>
        <taxon>Fungi</taxon>
        <taxon>Dikarya</taxon>
        <taxon>Ascomycota</taxon>
        <taxon>Pezizomycotina</taxon>
        <taxon>Eurotiomycetes</taxon>
        <taxon>Chaetothyriomycetidae</taxon>
        <taxon>Chaetothyriales</taxon>
        <taxon>Cyphellophoraceae</taxon>
        <taxon>Cyphellophora</taxon>
    </lineage>
</organism>
<dbReference type="GO" id="GO:0006508">
    <property type="term" value="P:proteolysis"/>
    <property type="evidence" value="ECO:0007669"/>
    <property type="project" value="UniProtKB-KW"/>
</dbReference>
<evidence type="ECO:0000256" key="3">
    <source>
        <dbReference type="ARBA" id="ARBA00023125"/>
    </source>
</evidence>
<evidence type="ECO:0000256" key="2">
    <source>
        <dbReference type="ARBA" id="ARBA00023015"/>
    </source>
</evidence>
<comment type="caution">
    <text evidence="7">The sequence shown here is derived from an EMBL/GenBank/DDBJ whole genome shotgun (WGS) entry which is preliminary data.</text>
</comment>
<dbReference type="PANTHER" id="PTHR31845">
    <property type="entry name" value="FINGER DOMAIN PROTEIN, PUTATIVE-RELATED"/>
    <property type="match status" value="1"/>
</dbReference>
<dbReference type="PANTHER" id="PTHR31845:SF17">
    <property type="entry name" value="ZN(II)2CYS6 TRANSCRIPTION FACTOR (EUROFUNG)"/>
    <property type="match status" value="1"/>
</dbReference>
<dbReference type="InterPro" id="IPR007219">
    <property type="entry name" value="XnlR_reg_dom"/>
</dbReference>
<keyword evidence="7" id="KW-0378">Hydrolase</keyword>
<dbReference type="GO" id="GO:0000981">
    <property type="term" value="F:DNA-binding transcription factor activity, RNA polymerase II-specific"/>
    <property type="evidence" value="ECO:0007669"/>
    <property type="project" value="TreeGrafter"/>
</dbReference>
<dbReference type="Pfam" id="PF04082">
    <property type="entry name" value="Fungal_trans"/>
    <property type="match status" value="1"/>
</dbReference>
<keyword evidence="4" id="KW-0804">Transcription</keyword>
<reference evidence="7 8" key="1">
    <citation type="submission" date="2015-06" db="EMBL/GenBank/DDBJ databases">
        <title>Draft genome of the ant-associated black yeast Phialophora attae CBS 131958.</title>
        <authorList>
            <person name="Moreno L.F."/>
            <person name="Stielow B.J."/>
            <person name="de Hoog S."/>
            <person name="Vicente V.A."/>
            <person name="Weiss V.A."/>
            <person name="de Vries M."/>
            <person name="Cruz L.M."/>
            <person name="Souza E.M."/>
        </authorList>
    </citation>
    <scope>NUCLEOTIDE SEQUENCE [LARGE SCALE GENOMIC DNA]</scope>
    <source>
        <strain evidence="7 8">CBS 131958</strain>
    </source>
</reference>
<evidence type="ECO:0000259" key="6">
    <source>
        <dbReference type="SMART" id="SM00906"/>
    </source>
</evidence>
<gene>
    <name evidence="7" type="ORF">AB675_6877</name>
</gene>
<dbReference type="GO" id="GO:0008233">
    <property type="term" value="F:peptidase activity"/>
    <property type="evidence" value="ECO:0007669"/>
    <property type="project" value="UniProtKB-KW"/>
</dbReference>
<evidence type="ECO:0000313" key="8">
    <source>
        <dbReference type="Proteomes" id="UP000038010"/>
    </source>
</evidence>
<dbReference type="OrthoDB" id="4060227at2759"/>
<keyword evidence="2" id="KW-0805">Transcription regulation</keyword>
<evidence type="ECO:0000256" key="4">
    <source>
        <dbReference type="ARBA" id="ARBA00023163"/>
    </source>
</evidence>
<comment type="subcellular location">
    <subcellularLocation>
        <location evidence="1">Nucleus</location>
    </subcellularLocation>
</comment>
<dbReference type="AlphaFoldDB" id="A0A0N0NQ98"/>
<evidence type="ECO:0000256" key="1">
    <source>
        <dbReference type="ARBA" id="ARBA00004123"/>
    </source>
</evidence>
<name>A0A0N0NQ98_9EURO</name>
<accession>A0A0N0NQ98</accession>
<dbReference type="InterPro" id="IPR051089">
    <property type="entry name" value="prtT"/>
</dbReference>
<dbReference type="Proteomes" id="UP000038010">
    <property type="component" value="Unassembled WGS sequence"/>
</dbReference>
<keyword evidence="8" id="KW-1185">Reference proteome</keyword>
<dbReference type="EMBL" id="LFJN01000005">
    <property type="protein sequence ID" value="KPI43658.1"/>
    <property type="molecule type" value="Genomic_DNA"/>
</dbReference>
<proteinExistence type="predicted"/>
<dbReference type="SMART" id="SM00906">
    <property type="entry name" value="Fungal_trans"/>
    <property type="match status" value="1"/>
</dbReference>
<dbReference type="CDD" id="cd12148">
    <property type="entry name" value="fungal_TF_MHR"/>
    <property type="match status" value="1"/>
</dbReference>
<dbReference type="GO" id="GO:0006351">
    <property type="term" value="P:DNA-templated transcription"/>
    <property type="evidence" value="ECO:0007669"/>
    <property type="project" value="InterPro"/>
</dbReference>
<feature type="domain" description="Xylanolytic transcriptional activator regulatory" evidence="6">
    <location>
        <begin position="201"/>
        <end position="271"/>
    </location>
</feature>
<dbReference type="GO" id="GO:0008270">
    <property type="term" value="F:zinc ion binding"/>
    <property type="evidence" value="ECO:0007669"/>
    <property type="project" value="InterPro"/>
</dbReference>
<dbReference type="RefSeq" id="XP_018003621.1">
    <property type="nucleotide sequence ID" value="XM_018147200.1"/>
</dbReference>
<evidence type="ECO:0000313" key="7">
    <source>
        <dbReference type="EMBL" id="KPI43658.1"/>
    </source>
</evidence>
<dbReference type="GeneID" id="28739079"/>
<evidence type="ECO:0000256" key="5">
    <source>
        <dbReference type="ARBA" id="ARBA00023242"/>
    </source>
</evidence>
<dbReference type="GO" id="GO:0000976">
    <property type="term" value="F:transcription cis-regulatory region binding"/>
    <property type="evidence" value="ECO:0007669"/>
    <property type="project" value="TreeGrafter"/>
</dbReference>
<protein>
    <submittedName>
        <fullName evidence="7">Transcriptional activator of proteases prtT</fullName>
    </submittedName>
</protein>
<sequence length="545" mass="60750">MSGLEAAITKVAEKISCPELLDLLRLEEFNESHTSLPEPEGATDQADPSLPIQDTHEATAQAWQVVNDPKSGPAVIPSTVVSEVATHQTAPSADPRKDLICLGLIPAGAAEACFATYSHRLDHFVYRILDTPQSLSEIRQRSPLLTAAVCAVGALHVDSDHFAVCYREFTQLASSQMFSKKHSLDDIRALIVGAFWLHDISWTLIGAAVRIATEMRLHRCVVKPQVSSRDWYLQTRLFCLLFVCDHHFSVAYGRPPLTPRDFDYPTVADAFSRCAFATEDDSRLLSQVEIWSLSTKIYYMVGIDTDESLPKSSLPQLQRLSIAIDSWRADWSGRFLTSERIGNYPNQGVKLHYHFTKLYLCSHAFRGAHDPASDSYNISEELEDFANLAVHSATSILRHVVEDVEFQSFLNGLPAYYDTMIPFAVVFLLKVLAKDSPAVRVDRAGTYSLMERLSFTLESITAQMPKQHLLSSVASSLRNVVDSGRQSDKHTPQLTAMPGSAQSLENLNDIHDFQPMYDANFITNFDFFGPQLGSLDSTFMEYSNG</sequence>
<dbReference type="GO" id="GO:0005634">
    <property type="term" value="C:nucleus"/>
    <property type="evidence" value="ECO:0007669"/>
    <property type="project" value="UniProtKB-SubCell"/>
</dbReference>
<keyword evidence="5" id="KW-0539">Nucleus</keyword>
<keyword evidence="3" id="KW-0238">DNA-binding</keyword>
<keyword evidence="7" id="KW-0645">Protease</keyword>